<dbReference type="PROSITE" id="PS00078">
    <property type="entry name" value="COX2"/>
    <property type="match status" value="1"/>
</dbReference>
<dbReference type="InterPro" id="IPR001505">
    <property type="entry name" value="Copper_CuA"/>
</dbReference>
<dbReference type="InterPro" id="IPR002429">
    <property type="entry name" value="CcO_II-like_C"/>
</dbReference>
<evidence type="ECO:0000259" key="18">
    <source>
        <dbReference type="PROSITE" id="PS50857"/>
    </source>
</evidence>
<comment type="similarity">
    <text evidence="3">Belongs to the cytochrome c oxidase subunit 2 family.</text>
</comment>
<dbReference type="InterPro" id="IPR045187">
    <property type="entry name" value="CcO_II"/>
</dbReference>
<dbReference type="InterPro" id="IPR036909">
    <property type="entry name" value="Cyt_c-like_dom_sf"/>
</dbReference>
<evidence type="ECO:0000313" key="21">
    <source>
        <dbReference type="Proteomes" id="UP000545507"/>
    </source>
</evidence>
<evidence type="ECO:0000256" key="7">
    <source>
        <dbReference type="ARBA" id="ARBA00022692"/>
    </source>
</evidence>
<dbReference type="EMBL" id="VYGV01000020">
    <property type="protein sequence ID" value="NWF47732.1"/>
    <property type="molecule type" value="Genomic_DNA"/>
</dbReference>
<keyword evidence="7 17" id="KW-0812">Transmembrane</keyword>
<reference evidence="20 21" key="1">
    <citation type="submission" date="2019-09" db="EMBL/GenBank/DDBJ databases">
        <title>Hydrogenophaga aromatica sp. nov., isolated from a para-xylene-degrading enrichment culture.</title>
        <authorList>
            <person name="Tancsics A."/>
            <person name="Banerjee S."/>
        </authorList>
    </citation>
    <scope>NUCLEOTIDE SEQUENCE [LARGE SCALE GENOMIC DNA]</scope>
    <source>
        <strain evidence="20 21">D2P1</strain>
    </source>
</reference>
<evidence type="ECO:0000256" key="17">
    <source>
        <dbReference type="SAM" id="Phobius"/>
    </source>
</evidence>
<evidence type="ECO:0000256" key="13">
    <source>
        <dbReference type="ARBA" id="ARBA00023008"/>
    </source>
</evidence>
<sequence>MAIAIALLLIVTGTVIFHLVTPWWLTPLASNWKSMDDTLTITVVVTGLFFVVINLFVIYTLWRFRHRPGAGARAAYEPNNHRLERWLGGITTVGIVALLAPGLWVYARYVDPPADAMQLEILGQQWQWRFRMPGADGQLGVTDLRFVAPENPFGLDPADPDAQDDVLIDANEVHLPTDRSVKVMTRSHDVLHDFFVPQFRARMNIVPGQVSWFWFTPTRAGRFESLCAQLCGVGHPAMRGVVVVEDAAAWSAWLQQQPTFAAMRAKADSVAGAGLPDMAAQGRALAQAKGCVACHTVDGQPGVGPTWKGLFGKTESFTDGSTARVDEDYLRGFIRNPKARNVKGFAPVMPQIELTNDELDALVAYIKTQGAEPARP</sequence>
<dbReference type="Gene3D" id="1.10.760.10">
    <property type="entry name" value="Cytochrome c-like domain"/>
    <property type="match status" value="1"/>
</dbReference>
<evidence type="ECO:0000256" key="6">
    <source>
        <dbReference type="ARBA" id="ARBA00022617"/>
    </source>
</evidence>
<evidence type="ECO:0000256" key="8">
    <source>
        <dbReference type="ARBA" id="ARBA00022723"/>
    </source>
</evidence>
<keyword evidence="8 16" id="KW-0479">Metal-binding</keyword>
<dbReference type="PROSITE" id="PS50857">
    <property type="entry name" value="COX2_CUA"/>
    <property type="match status" value="1"/>
</dbReference>
<evidence type="ECO:0000256" key="3">
    <source>
        <dbReference type="ARBA" id="ARBA00007866"/>
    </source>
</evidence>
<keyword evidence="10" id="KW-0249">Electron transport</keyword>
<accession>A0A7Y8H170</accession>
<keyword evidence="5" id="KW-0813">Transport</keyword>
<dbReference type="SUPFAM" id="SSF46626">
    <property type="entry name" value="Cytochrome c"/>
    <property type="match status" value="1"/>
</dbReference>
<protein>
    <recommendedName>
        <fullName evidence="4">cytochrome-c oxidase</fullName>
        <ecNumber evidence="4">7.1.1.9</ecNumber>
    </recommendedName>
</protein>
<feature type="domain" description="Cytochrome oxidase subunit II copper A binding" evidence="18">
    <location>
        <begin position="114"/>
        <end position="256"/>
    </location>
</feature>
<feature type="domain" description="Cytochrome c" evidence="19">
    <location>
        <begin position="277"/>
        <end position="370"/>
    </location>
</feature>
<comment type="subcellular location">
    <subcellularLocation>
        <location evidence="1">Membrane</location>
        <topology evidence="1">Multi-pass membrane protein</topology>
    </subcellularLocation>
    <subcellularLocation>
        <location evidence="2">Periplasm</location>
    </subcellularLocation>
</comment>
<dbReference type="CDD" id="cd13919">
    <property type="entry name" value="CuRO_HCO_II_like_5"/>
    <property type="match status" value="1"/>
</dbReference>
<dbReference type="GO" id="GO:0042597">
    <property type="term" value="C:periplasmic space"/>
    <property type="evidence" value="ECO:0007669"/>
    <property type="project" value="UniProtKB-SubCell"/>
</dbReference>
<evidence type="ECO:0000256" key="15">
    <source>
        <dbReference type="ARBA" id="ARBA00047816"/>
    </source>
</evidence>
<keyword evidence="12 16" id="KW-0408">Iron</keyword>
<dbReference type="PRINTS" id="PR01166">
    <property type="entry name" value="CYCOXIDASEII"/>
</dbReference>
<evidence type="ECO:0000256" key="5">
    <source>
        <dbReference type="ARBA" id="ARBA00022448"/>
    </source>
</evidence>
<dbReference type="SUPFAM" id="SSF49503">
    <property type="entry name" value="Cupredoxins"/>
    <property type="match status" value="1"/>
</dbReference>
<dbReference type="Pfam" id="PF00116">
    <property type="entry name" value="COX2"/>
    <property type="match status" value="1"/>
</dbReference>
<evidence type="ECO:0000256" key="12">
    <source>
        <dbReference type="ARBA" id="ARBA00023004"/>
    </source>
</evidence>
<dbReference type="RefSeq" id="WP_177137653.1">
    <property type="nucleotide sequence ID" value="NZ_VYGV01000020.1"/>
</dbReference>
<dbReference type="Gene3D" id="1.10.287.90">
    <property type="match status" value="1"/>
</dbReference>
<organism evidence="20 21">
    <name type="scientific">Hydrogenophaga aromaticivorans</name>
    <dbReference type="NCBI Taxonomy" id="2610898"/>
    <lineage>
        <taxon>Bacteria</taxon>
        <taxon>Pseudomonadati</taxon>
        <taxon>Pseudomonadota</taxon>
        <taxon>Betaproteobacteria</taxon>
        <taxon>Burkholderiales</taxon>
        <taxon>Comamonadaceae</taxon>
        <taxon>Hydrogenophaga</taxon>
    </lineage>
</organism>
<feature type="transmembrane region" description="Helical" evidence="17">
    <location>
        <begin position="83"/>
        <end position="107"/>
    </location>
</feature>
<evidence type="ECO:0000256" key="11">
    <source>
        <dbReference type="ARBA" id="ARBA00022989"/>
    </source>
</evidence>
<evidence type="ECO:0000259" key="19">
    <source>
        <dbReference type="PROSITE" id="PS51007"/>
    </source>
</evidence>
<keyword evidence="9" id="KW-1278">Translocase</keyword>
<dbReference type="InterPro" id="IPR008972">
    <property type="entry name" value="Cupredoxin"/>
</dbReference>
<keyword evidence="14 17" id="KW-0472">Membrane</keyword>
<evidence type="ECO:0000313" key="20">
    <source>
        <dbReference type="EMBL" id="NWF47732.1"/>
    </source>
</evidence>
<dbReference type="PANTHER" id="PTHR22888">
    <property type="entry name" value="CYTOCHROME C OXIDASE, SUBUNIT II"/>
    <property type="match status" value="1"/>
</dbReference>
<keyword evidence="21" id="KW-1185">Reference proteome</keyword>
<keyword evidence="13" id="KW-0186">Copper</keyword>
<feature type="transmembrane region" description="Helical" evidence="17">
    <location>
        <begin position="41"/>
        <end position="62"/>
    </location>
</feature>
<dbReference type="InterPro" id="IPR009056">
    <property type="entry name" value="Cyt_c-like_dom"/>
</dbReference>
<evidence type="ECO:0000256" key="16">
    <source>
        <dbReference type="PROSITE-ProRule" id="PRU00433"/>
    </source>
</evidence>
<evidence type="ECO:0000256" key="10">
    <source>
        <dbReference type="ARBA" id="ARBA00022982"/>
    </source>
</evidence>
<gene>
    <name evidence="20" type="ORF">F3K02_21115</name>
</gene>
<evidence type="ECO:0000256" key="14">
    <source>
        <dbReference type="ARBA" id="ARBA00023136"/>
    </source>
</evidence>
<evidence type="ECO:0000256" key="1">
    <source>
        <dbReference type="ARBA" id="ARBA00004141"/>
    </source>
</evidence>
<dbReference type="PANTHER" id="PTHR22888:SF9">
    <property type="entry name" value="CYTOCHROME C OXIDASE SUBUNIT 2"/>
    <property type="match status" value="1"/>
</dbReference>
<name>A0A7Y8H170_9BURK</name>
<evidence type="ECO:0000256" key="2">
    <source>
        <dbReference type="ARBA" id="ARBA00004418"/>
    </source>
</evidence>
<dbReference type="InterPro" id="IPR036257">
    <property type="entry name" value="Cyt_c_oxidase_su2_TM_sf"/>
</dbReference>
<dbReference type="Proteomes" id="UP000545507">
    <property type="component" value="Unassembled WGS sequence"/>
</dbReference>
<dbReference type="GO" id="GO:0005507">
    <property type="term" value="F:copper ion binding"/>
    <property type="evidence" value="ECO:0007669"/>
    <property type="project" value="InterPro"/>
</dbReference>
<dbReference type="GO" id="GO:0016020">
    <property type="term" value="C:membrane"/>
    <property type="evidence" value="ECO:0007669"/>
    <property type="project" value="UniProtKB-SubCell"/>
</dbReference>
<dbReference type="Pfam" id="PF00034">
    <property type="entry name" value="Cytochrom_C"/>
    <property type="match status" value="1"/>
</dbReference>
<evidence type="ECO:0000256" key="9">
    <source>
        <dbReference type="ARBA" id="ARBA00022967"/>
    </source>
</evidence>
<evidence type="ECO:0000256" key="4">
    <source>
        <dbReference type="ARBA" id="ARBA00012949"/>
    </source>
</evidence>
<comment type="catalytic activity">
    <reaction evidence="15">
        <text>4 Fe(II)-[cytochrome c] + O2 + 8 H(+)(in) = 4 Fe(III)-[cytochrome c] + 2 H2O + 4 H(+)(out)</text>
        <dbReference type="Rhea" id="RHEA:11436"/>
        <dbReference type="Rhea" id="RHEA-COMP:10350"/>
        <dbReference type="Rhea" id="RHEA-COMP:14399"/>
        <dbReference type="ChEBI" id="CHEBI:15377"/>
        <dbReference type="ChEBI" id="CHEBI:15378"/>
        <dbReference type="ChEBI" id="CHEBI:15379"/>
        <dbReference type="ChEBI" id="CHEBI:29033"/>
        <dbReference type="ChEBI" id="CHEBI:29034"/>
        <dbReference type="EC" id="7.1.1.9"/>
    </reaction>
</comment>
<dbReference type="GO" id="GO:0042773">
    <property type="term" value="P:ATP synthesis coupled electron transport"/>
    <property type="evidence" value="ECO:0007669"/>
    <property type="project" value="TreeGrafter"/>
</dbReference>
<dbReference type="GO" id="GO:0020037">
    <property type="term" value="F:heme binding"/>
    <property type="evidence" value="ECO:0007669"/>
    <property type="project" value="InterPro"/>
</dbReference>
<keyword evidence="11 17" id="KW-1133">Transmembrane helix</keyword>
<dbReference type="PROSITE" id="PS51007">
    <property type="entry name" value="CYTC"/>
    <property type="match status" value="1"/>
</dbReference>
<dbReference type="AlphaFoldDB" id="A0A7Y8H170"/>
<dbReference type="GO" id="GO:0004129">
    <property type="term" value="F:cytochrome-c oxidase activity"/>
    <property type="evidence" value="ECO:0007669"/>
    <property type="project" value="UniProtKB-EC"/>
</dbReference>
<proteinExistence type="inferred from homology"/>
<keyword evidence="6 16" id="KW-0349">Heme</keyword>
<dbReference type="EC" id="7.1.1.9" evidence="4"/>
<dbReference type="Gene3D" id="2.60.40.420">
    <property type="entry name" value="Cupredoxins - blue copper proteins"/>
    <property type="match status" value="1"/>
</dbReference>
<comment type="caution">
    <text evidence="20">The sequence shown here is derived from an EMBL/GenBank/DDBJ whole genome shotgun (WGS) entry which is preliminary data.</text>
</comment>